<dbReference type="SUPFAM" id="SSF55347">
    <property type="entry name" value="Glyceraldehyde-3-phosphate dehydrogenase-like, C-terminal domain"/>
    <property type="match status" value="1"/>
</dbReference>
<evidence type="ECO:0000313" key="1">
    <source>
        <dbReference type="EMBL" id="QCN98796.1"/>
    </source>
</evidence>
<geneLocation type="plasmid" evidence="1 2">
    <name>p2</name>
</geneLocation>
<keyword evidence="1" id="KW-0614">Plasmid</keyword>
<dbReference type="AlphaFoldDB" id="A0A4D8PKP0"/>
<dbReference type="KEGG" id="aare:D3093_26715"/>
<proteinExistence type="predicted"/>
<reference evidence="1 2" key="1">
    <citation type="submission" date="2018-09" db="EMBL/GenBank/DDBJ databases">
        <title>Whole genome based analysis of evolution and adaptive divergence in Indian and Brazilian strains of Azospirillum brasilense.</title>
        <authorList>
            <person name="Singh C."/>
            <person name="Tripathi A.K."/>
        </authorList>
    </citation>
    <scope>NUCLEOTIDE SEQUENCE [LARGE SCALE GENOMIC DNA]</scope>
    <source>
        <strain evidence="1 2">MTCC4035</strain>
        <plasmid evidence="1 2">p2</plasmid>
    </source>
</reference>
<sequence length="71" mass="7778">MASGATGTLELSRTRALRNTIRVHGTKGSVEVHLYENQIASDVPQILDFVHDGFSANHIPRRSSATCSRRS</sequence>
<organism evidence="1 2">
    <name type="scientific">Azospirillum argentinense</name>
    <dbReference type="NCBI Taxonomy" id="2970906"/>
    <lineage>
        <taxon>Bacteria</taxon>
        <taxon>Pseudomonadati</taxon>
        <taxon>Pseudomonadota</taxon>
        <taxon>Alphaproteobacteria</taxon>
        <taxon>Rhodospirillales</taxon>
        <taxon>Azospirillaceae</taxon>
        <taxon>Azospirillum</taxon>
    </lineage>
</organism>
<name>A0A4D8PKP0_9PROT</name>
<dbReference type="Gene3D" id="3.30.360.10">
    <property type="entry name" value="Dihydrodipicolinate Reductase, domain 2"/>
    <property type="match status" value="1"/>
</dbReference>
<evidence type="ECO:0000313" key="2">
    <source>
        <dbReference type="Proteomes" id="UP000298595"/>
    </source>
</evidence>
<dbReference type="EMBL" id="CP032323">
    <property type="protein sequence ID" value="QCN98796.1"/>
    <property type="molecule type" value="Genomic_DNA"/>
</dbReference>
<gene>
    <name evidence="1" type="ORF">D3093_26715</name>
</gene>
<accession>A0A4D8PKP0</accession>
<dbReference type="Proteomes" id="UP000298595">
    <property type="component" value="Plasmid p2"/>
</dbReference>
<protein>
    <submittedName>
        <fullName evidence="1">Uncharacterized protein</fullName>
    </submittedName>
</protein>